<comment type="caution">
    <text evidence="9">The sequence shown here is derived from an EMBL/GenBank/DDBJ whole genome shotgun (WGS) entry which is preliminary data.</text>
</comment>
<dbReference type="InterPro" id="IPR050809">
    <property type="entry name" value="UgpAE/MalFG_permease"/>
</dbReference>
<name>A0ABD5VCF2_9EURY</name>
<comment type="similarity">
    <text evidence="7">Belongs to the binding-protein-dependent transport system permease family.</text>
</comment>
<evidence type="ECO:0000256" key="4">
    <source>
        <dbReference type="ARBA" id="ARBA00022692"/>
    </source>
</evidence>
<feature type="transmembrane region" description="Helical" evidence="7">
    <location>
        <begin position="175"/>
        <end position="201"/>
    </location>
</feature>
<dbReference type="InterPro" id="IPR000515">
    <property type="entry name" value="MetI-like"/>
</dbReference>
<feature type="transmembrane region" description="Helical" evidence="7">
    <location>
        <begin position="26"/>
        <end position="49"/>
    </location>
</feature>
<feature type="transmembrane region" description="Helical" evidence="7">
    <location>
        <begin position="127"/>
        <end position="147"/>
    </location>
</feature>
<dbReference type="CDD" id="cd06261">
    <property type="entry name" value="TM_PBP2"/>
    <property type="match status" value="1"/>
</dbReference>
<feature type="transmembrane region" description="Helical" evidence="7">
    <location>
        <begin position="283"/>
        <end position="304"/>
    </location>
</feature>
<evidence type="ECO:0000256" key="1">
    <source>
        <dbReference type="ARBA" id="ARBA00004651"/>
    </source>
</evidence>
<comment type="subcellular location">
    <subcellularLocation>
        <location evidence="1 7">Cell membrane</location>
        <topology evidence="1 7">Multi-pass membrane protein</topology>
    </subcellularLocation>
</comment>
<evidence type="ECO:0000256" key="6">
    <source>
        <dbReference type="ARBA" id="ARBA00023136"/>
    </source>
</evidence>
<dbReference type="PANTHER" id="PTHR43227:SF7">
    <property type="entry name" value="ARABINOOLIGOSACCHARIDES TRANSPORT SYSTEM PERMEASE PROTEIN ARAP"/>
    <property type="match status" value="1"/>
</dbReference>
<gene>
    <name evidence="9" type="ORF">ACFQGB_02695</name>
</gene>
<feature type="domain" description="ABC transmembrane type-1" evidence="8">
    <location>
        <begin position="89"/>
        <end position="305"/>
    </location>
</feature>
<dbReference type="SUPFAM" id="SSF161098">
    <property type="entry name" value="MetI-like"/>
    <property type="match status" value="1"/>
</dbReference>
<proteinExistence type="inferred from homology"/>
<keyword evidence="3" id="KW-1003">Cell membrane</keyword>
<dbReference type="InterPro" id="IPR035906">
    <property type="entry name" value="MetI-like_sf"/>
</dbReference>
<dbReference type="GO" id="GO:0005886">
    <property type="term" value="C:plasma membrane"/>
    <property type="evidence" value="ECO:0007669"/>
    <property type="project" value="UniProtKB-SubCell"/>
</dbReference>
<evidence type="ECO:0000259" key="8">
    <source>
        <dbReference type="PROSITE" id="PS50928"/>
    </source>
</evidence>
<evidence type="ECO:0000313" key="10">
    <source>
        <dbReference type="Proteomes" id="UP001596395"/>
    </source>
</evidence>
<keyword evidence="6 7" id="KW-0472">Membrane</keyword>
<feature type="transmembrane region" description="Helical" evidence="7">
    <location>
        <begin position="234"/>
        <end position="256"/>
    </location>
</feature>
<evidence type="ECO:0000256" key="3">
    <source>
        <dbReference type="ARBA" id="ARBA00022475"/>
    </source>
</evidence>
<dbReference type="Proteomes" id="UP001596395">
    <property type="component" value="Unassembled WGS sequence"/>
</dbReference>
<accession>A0ABD5VCF2</accession>
<dbReference type="RefSeq" id="WP_336348777.1">
    <property type="nucleotide sequence ID" value="NZ_JAZAQL010000001.1"/>
</dbReference>
<keyword evidence="2 7" id="KW-0813">Transport</keyword>
<keyword evidence="4 7" id="KW-0812">Transmembrane</keyword>
<evidence type="ECO:0000256" key="5">
    <source>
        <dbReference type="ARBA" id="ARBA00022989"/>
    </source>
</evidence>
<dbReference type="PANTHER" id="PTHR43227">
    <property type="entry name" value="BLL4140 PROTEIN"/>
    <property type="match status" value="1"/>
</dbReference>
<dbReference type="Gene3D" id="1.10.3720.10">
    <property type="entry name" value="MetI-like"/>
    <property type="match status" value="1"/>
</dbReference>
<evidence type="ECO:0000256" key="7">
    <source>
        <dbReference type="RuleBase" id="RU363032"/>
    </source>
</evidence>
<organism evidence="9 10">
    <name type="scientific">Halorubellus litoreus</name>
    <dbReference type="NCBI Taxonomy" id="755308"/>
    <lineage>
        <taxon>Archaea</taxon>
        <taxon>Methanobacteriati</taxon>
        <taxon>Methanobacteriota</taxon>
        <taxon>Stenosarchaea group</taxon>
        <taxon>Halobacteria</taxon>
        <taxon>Halobacteriales</taxon>
        <taxon>Halorubellaceae</taxon>
        <taxon>Halorubellus</taxon>
    </lineage>
</organism>
<dbReference type="EMBL" id="JBHSXN010000001">
    <property type="protein sequence ID" value="MFC6951762.1"/>
    <property type="molecule type" value="Genomic_DNA"/>
</dbReference>
<feature type="transmembrane region" description="Helical" evidence="7">
    <location>
        <begin position="93"/>
        <end position="115"/>
    </location>
</feature>
<reference evidence="9 10" key="1">
    <citation type="journal article" date="2019" name="Int. J. Syst. Evol. Microbiol.">
        <title>The Global Catalogue of Microorganisms (GCM) 10K type strain sequencing project: providing services to taxonomists for standard genome sequencing and annotation.</title>
        <authorList>
            <consortium name="The Broad Institute Genomics Platform"/>
            <consortium name="The Broad Institute Genome Sequencing Center for Infectious Disease"/>
            <person name="Wu L."/>
            <person name="Ma J."/>
        </authorList>
    </citation>
    <scope>NUCLEOTIDE SEQUENCE [LARGE SCALE GENOMIC DNA]</scope>
    <source>
        <strain evidence="9 10">GX26</strain>
    </source>
</reference>
<keyword evidence="10" id="KW-1185">Reference proteome</keyword>
<evidence type="ECO:0000256" key="2">
    <source>
        <dbReference type="ARBA" id="ARBA00022448"/>
    </source>
</evidence>
<dbReference type="PROSITE" id="PS50928">
    <property type="entry name" value="ABC_TM1"/>
    <property type="match status" value="1"/>
</dbReference>
<evidence type="ECO:0000313" key="9">
    <source>
        <dbReference type="EMBL" id="MFC6951762.1"/>
    </source>
</evidence>
<dbReference type="AlphaFoldDB" id="A0ABD5VCF2"/>
<dbReference type="Pfam" id="PF00528">
    <property type="entry name" value="BPD_transp_1"/>
    <property type="match status" value="1"/>
</dbReference>
<protein>
    <submittedName>
        <fullName evidence="9">Carbohydrate ABC transporter permease</fullName>
    </submittedName>
</protein>
<keyword evidence="5 7" id="KW-1133">Transmembrane helix</keyword>
<sequence length="318" mass="35418">MENANRTDYRERTSSVQRWVRENAGLFLVLPGLFLFSAFMFYPILYLLYLSFMRATNAPPTSIHAGNEQFIGLENYVTILADPSFWNSMGVTWLFVATSVALKLAFGIAVALVLTSDRARGKRFMRSLVILPMGLPAVFSITVWSKIFDNARYSLANKVLLNLGFEKVSWMTERWLAFLTYNVTEVWLAYPFIVIITVSALQDVPDALHDAAKVDGAGYLARFRHVTLPAIKRPVMFGGILTAAASFQQFLIPFIFNDGGPGEANSLLIHYGYTEAFGNTSPAYGKAASIMMLTLLFIGAFMWLNVKKGKLADGVGDR</sequence>